<evidence type="ECO:0000256" key="3">
    <source>
        <dbReference type="ARBA" id="ARBA00022741"/>
    </source>
</evidence>
<dbReference type="Gene3D" id="3.30.200.20">
    <property type="entry name" value="Phosphorylase Kinase, domain 1"/>
    <property type="match status" value="2"/>
</dbReference>
<dbReference type="InterPro" id="IPR011009">
    <property type="entry name" value="Kinase-like_dom_sf"/>
</dbReference>
<dbReference type="PANTHER" id="PTHR45992">
    <property type="entry name" value="EUKARYOTIC ELONGATION FACTOR 2 KINASE-RELATED"/>
    <property type="match status" value="1"/>
</dbReference>
<dbReference type="Proteomes" id="UP000005408">
    <property type="component" value="Unassembled WGS sequence"/>
</dbReference>
<proteinExistence type="inferred from homology"/>
<keyword evidence="5 6" id="KW-0067">ATP-binding</keyword>
<dbReference type="GO" id="GO:1903013">
    <property type="term" value="P:response to differentiation-inducing factor 1"/>
    <property type="evidence" value="ECO:0007669"/>
    <property type="project" value="TreeGrafter"/>
</dbReference>
<dbReference type="FunFam" id="3.20.200.10:FF:000002">
    <property type="entry name" value="Eukaryotic elongation factor 2 kinase"/>
    <property type="match status" value="1"/>
</dbReference>
<evidence type="ECO:0000313" key="9">
    <source>
        <dbReference type="EnsemblMetazoa" id="G1767.1:cds"/>
    </source>
</evidence>
<keyword evidence="4 6" id="KW-0418">Kinase</keyword>
<feature type="compositionally biased region" description="Polar residues" evidence="7">
    <location>
        <begin position="428"/>
        <end position="438"/>
    </location>
</feature>
<comment type="catalytic activity">
    <reaction evidence="6">
        <text>[translation elongation factor 2] + ATP = [translation elongation factor 2]-phosphate + ADP + H(+)</text>
        <dbReference type="Rhea" id="RHEA:21436"/>
        <dbReference type="Rhea" id="RHEA-COMP:11268"/>
        <dbReference type="Rhea" id="RHEA-COMP:11269"/>
        <dbReference type="ChEBI" id="CHEBI:15378"/>
        <dbReference type="ChEBI" id="CHEBI:30616"/>
        <dbReference type="ChEBI" id="CHEBI:43176"/>
        <dbReference type="ChEBI" id="CHEBI:68546"/>
        <dbReference type="ChEBI" id="CHEBI:456216"/>
        <dbReference type="EC" id="2.7.11.20"/>
    </reaction>
</comment>
<keyword evidence="1 6" id="KW-0723">Serine/threonine-protein kinase</keyword>
<dbReference type="SMART" id="SM00811">
    <property type="entry name" value="Alpha_kinase"/>
    <property type="match status" value="1"/>
</dbReference>
<feature type="domain" description="Alpha-type protein kinase" evidence="8">
    <location>
        <begin position="121"/>
        <end position="330"/>
    </location>
</feature>
<keyword evidence="6" id="KW-0106">Calcium</keyword>
<evidence type="ECO:0000256" key="2">
    <source>
        <dbReference type="ARBA" id="ARBA00022679"/>
    </source>
</evidence>
<organism evidence="9 10">
    <name type="scientific">Magallana gigas</name>
    <name type="common">Pacific oyster</name>
    <name type="synonym">Crassostrea gigas</name>
    <dbReference type="NCBI Taxonomy" id="29159"/>
    <lineage>
        <taxon>Eukaryota</taxon>
        <taxon>Metazoa</taxon>
        <taxon>Spiralia</taxon>
        <taxon>Lophotrochozoa</taxon>
        <taxon>Mollusca</taxon>
        <taxon>Bivalvia</taxon>
        <taxon>Autobranchia</taxon>
        <taxon>Pteriomorphia</taxon>
        <taxon>Ostreida</taxon>
        <taxon>Ostreoidea</taxon>
        <taxon>Ostreidae</taxon>
        <taxon>Magallana</taxon>
    </lineage>
</organism>
<feature type="compositionally biased region" description="Basic and acidic residues" evidence="7">
    <location>
        <begin position="440"/>
        <end position="451"/>
    </location>
</feature>
<dbReference type="CDD" id="cd16967">
    <property type="entry name" value="Alpha_kinase_eEF2K"/>
    <property type="match status" value="1"/>
</dbReference>
<reference evidence="9" key="1">
    <citation type="submission" date="2022-08" db="UniProtKB">
        <authorList>
            <consortium name="EnsemblMetazoa"/>
        </authorList>
    </citation>
    <scope>IDENTIFICATION</scope>
    <source>
        <strain evidence="9">05x7-T-G4-1.051#20</strain>
    </source>
</reference>
<evidence type="ECO:0000313" key="10">
    <source>
        <dbReference type="Proteomes" id="UP000005408"/>
    </source>
</evidence>
<dbReference type="GO" id="GO:0005516">
    <property type="term" value="F:calmodulin binding"/>
    <property type="evidence" value="ECO:0007669"/>
    <property type="project" value="UniProtKB-UniRule"/>
</dbReference>
<evidence type="ECO:0000256" key="4">
    <source>
        <dbReference type="ARBA" id="ARBA00022777"/>
    </source>
</evidence>
<accession>A0A8W8J7G8</accession>
<dbReference type="GO" id="GO:0031037">
    <property type="term" value="P:myosin II filament disassembly"/>
    <property type="evidence" value="ECO:0007669"/>
    <property type="project" value="TreeGrafter"/>
</dbReference>
<dbReference type="GO" id="GO:0005509">
    <property type="term" value="F:calcium ion binding"/>
    <property type="evidence" value="ECO:0007669"/>
    <property type="project" value="UniProtKB-UniRule"/>
</dbReference>
<dbReference type="Gene3D" id="1.25.40.10">
    <property type="entry name" value="Tetratricopeptide repeat domain"/>
    <property type="match status" value="1"/>
</dbReference>
<keyword evidence="6" id="KW-0112">Calmodulin-binding</keyword>
<protein>
    <recommendedName>
        <fullName evidence="6">Eukaryotic elongation factor 2 kinase</fullName>
        <ecNumber evidence="6">2.7.11.20</ecNumber>
    </recommendedName>
</protein>
<name>A0A8W8J7G8_MAGGI</name>
<keyword evidence="10" id="KW-1185">Reference proteome</keyword>
<feature type="region of interest" description="Disordered" evidence="7">
    <location>
        <begin position="389"/>
        <end position="451"/>
    </location>
</feature>
<dbReference type="InterPro" id="IPR004166">
    <property type="entry name" value="a-kinase_dom"/>
</dbReference>
<dbReference type="AlphaFoldDB" id="A0A8W8J7G8"/>
<keyword evidence="3 6" id="KW-0547">Nucleotide-binding</keyword>
<dbReference type="InterPro" id="IPR051852">
    <property type="entry name" value="Alpha-type_PK"/>
</dbReference>
<dbReference type="PIRSF" id="PIRSF038139">
    <property type="entry name" value="Elongation_factor_2_kinase"/>
    <property type="match status" value="1"/>
</dbReference>
<dbReference type="EnsemblMetazoa" id="G1767.1">
    <property type="protein sequence ID" value="G1767.1:cds"/>
    <property type="gene ID" value="G1767"/>
</dbReference>
<dbReference type="Pfam" id="PF02816">
    <property type="entry name" value="Alpha_kinase"/>
    <property type="match status" value="1"/>
</dbReference>
<feature type="compositionally biased region" description="Acidic residues" evidence="7">
    <location>
        <begin position="23"/>
        <end position="49"/>
    </location>
</feature>
<dbReference type="SUPFAM" id="SSF81901">
    <property type="entry name" value="HCP-like"/>
    <property type="match status" value="1"/>
</dbReference>
<evidence type="ECO:0000256" key="6">
    <source>
        <dbReference type="PIRNR" id="PIRNR038139"/>
    </source>
</evidence>
<comment type="activity regulation">
    <text evidence="6">Undergoes calcium/calmodulin-dependent intramolecular autophosphorylation, and this results in it becoming partially calcium/calmodulin-independent.</text>
</comment>
<sequence length="705" mass="80480">MSHSISSNDDEFGDIVLFPLTFSDDEEEQEDLTESSNDASDERESENEVEEIKPKAHMTLRQRRLSKSYAPLANLKLKVKPGQSRAQNHWIMAIKKARDLSDPWASFHIEDIKTEFCIRHRYNPHKKTWTKDEVQVKMMKKPFNRGAMRQCFRLKKISTFSRSGDWSHAQNYVAKRYIEAVDRDVYFQDVRLQMDAKVWGEEYNRHNPPKKVDIFQMYILEFKDRPGEPLYHLEHFIEGEYIKYNSNSGFVDENLRYTPQAFSHFTFERSAHNLIVVDIQGVGDLYTDPQIHTVGSCEYGDGNLGAKGMALFFHSHICNDICNSLNLTEFDLSPREIATHKDFLRAQRKSIMQTKVRGEIEQCLSLSPSSEKIDITRFLDYQRTCSTGVSDGHTPTDLDSPSMDDEEPMSVDSPSPSGVPYGVRFRSPSDTDSQSSMTKEGCRSSKERSPIYEEEEEAFNRMAGSQNARPSCVALEKDFRKLMNHKIGDSILGKVHHEMAKYHEVGRFVLGDSKDEKLIDWESAIFHEEHAAELGELEAMVTMAKLYLGQDREVLVNCVVEPSDEHTNHGVDFMVEAAEAGDRGAMVYMGRAFETGDGLGTLRSISWEDSVYWYEQAVKTHDNDEGGQFDCTINDPSYTLMAKQAEMYRQGGHGLDKDPQRAGDLYNEAAEAAMEAMKGRLANKYFALAEEAYGEMEEEEVETTG</sequence>
<dbReference type="InterPro" id="IPR047588">
    <property type="entry name" value="eEF2K_a_kinase_dom"/>
</dbReference>
<dbReference type="PROSITE" id="PS51158">
    <property type="entry name" value="ALPHA_KINASE"/>
    <property type="match status" value="1"/>
</dbReference>
<comment type="subunit">
    <text evidence="6">Monomer or homodimer.</text>
</comment>
<evidence type="ECO:0000256" key="1">
    <source>
        <dbReference type="ARBA" id="ARBA00022527"/>
    </source>
</evidence>
<evidence type="ECO:0000256" key="7">
    <source>
        <dbReference type="SAM" id="MobiDB-lite"/>
    </source>
</evidence>
<keyword evidence="2 6" id="KW-0808">Transferase</keyword>
<dbReference type="EC" id="2.7.11.20" evidence="6"/>
<evidence type="ECO:0000259" key="8">
    <source>
        <dbReference type="PROSITE" id="PS51158"/>
    </source>
</evidence>
<dbReference type="InterPro" id="IPR011990">
    <property type="entry name" value="TPR-like_helical_dom_sf"/>
</dbReference>
<dbReference type="SUPFAM" id="SSF56112">
    <property type="entry name" value="Protein kinase-like (PK-like)"/>
    <property type="match status" value="1"/>
</dbReference>
<feature type="region of interest" description="Disordered" evidence="7">
    <location>
        <begin position="22"/>
        <end position="50"/>
    </location>
</feature>
<dbReference type="PANTHER" id="PTHR45992:SF2">
    <property type="entry name" value="EUKARYOTIC ELONGATION FACTOR 2 KINASE"/>
    <property type="match status" value="1"/>
</dbReference>
<dbReference type="GO" id="GO:0004686">
    <property type="term" value="F:elongation factor-2 kinase activity"/>
    <property type="evidence" value="ECO:0007669"/>
    <property type="project" value="UniProtKB-UniRule"/>
</dbReference>
<dbReference type="GO" id="GO:0005524">
    <property type="term" value="F:ATP binding"/>
    <property type="evidence" value="ECO:0007669"/>
    <property type="project" value="UniProtKB-UniRule"/>
</dbReference>
<dbReference type="Gene3D" id="3.20.200.10">
    <property type="entry name" value="MHCK/EF2 kinase"/>
    <property type="match status" value="1"/>
</dbReference>
<dbReference type="InterPro" id="IPR017400">
    <property type="entry name" value="eEF-2K"/>
</dbReference>
<comment type="similarity">
    <text evidence="6">Belongs to the protein kinase superfamily. Alpha-type protein kinase family.</text>
</comment>
<evidence type="ECO:0000256" key="5">
    <source>
        <dbReference type="ARBA" id="ARBA00022840"/>
    </source>
</evidence>